<comment type="caution">
    <text evidence="2">The sequence shown here is derived from an EMBL/GenBank/DDBJ whole genome shotgun (WGS) entry which is preliminary data.</text>
</comment>
<keyword evidence="3" id="KW-1185">Reference proteome</keyword>
<feature type="region of interest" description="Disordered" evidence="1">
    <location>
        <begin position="216"/>
        <end position="258"/>
    </location>
</feature>
<organism evidence="2 3">
    <name type="scientific">Crenichthys baileyi</name>
    <name type="common">White River springfish</name>
    <dbReference type="NCBI Taxonomy" id="28760"/>
    <lineage>
        <taxon>Eukaryota</taxon>
        <taxon>Metazoa</taxon>
        <taxon>Chordata</taxon>
        <taxon>Craniata</taxon>
        <taxon>Vertebrata</taxon>
        <taxon>Euteleostomi</taxon>
        <taxon>Actinopterygii</taxon>
        <taxon>Neopterygii</taxon>
        <taxon>Teleostei</taxon>
        <taxon>Neoteleostei</taxon>
        <taxon>Acanthomorphata</taxon>
        <taxon>Ovalentaria</taxon>
        <taxon>Atherinomorphae</taxon>
        <taxon>Cyprinodontiformes</taxon>
        <taxon>Goodeidae</taxon>
        <taxon>Crenichthys</taxon>
    </lineage>
</organism>
<evidence type="ECO:0008006" key="4">
    <source>
        <dbReference type="Google" id="ProtNLM"/>
    </source>
</evidence>
<dbReference type="Proteomes" id="UP001311232">
    <property type="component" value="Unassembled WGS sequence"/>
</dbReference>
<name>A0AAV9RCY8_9TELE</name>
<evidence type="ECO:0000313" key="2">
    <source>
        <dbReference type="EMBL" id="KAK5606437.1"/>
    </source>
</evidence>
<dbReference type="AlphaFoldDB" id="A0AAV9RCY8"/>
<feature type="compositionally biased region" description="Polar residues" evidence="1">
    <location>
        <begin position="225"/>
        <end position="237"/>
    </location>
</feature>
<evidence type="ECO:0000313" key="3">
    <source>
        <dbReference type="Proteomes" id="UP001311232"/>
    </source>
</evidence>
<protein>
    <recommendedName>
        <fullName evidence="4">Secreted protein</fullName>
    </recommendedName>
</protein>
<dbReference type="EMBL" id="JAHHUM010002074">
    <property type="protein sequence ID" value="KAK5606437.1"/>
    <property type="molecule type" value="Genomic_DNA"/>
</dbReference>
<reference evidence="2 3" key="1">
    <citation type="submission" date="2021-06" db="EMBL/GenBank/DDBJ databases">
        <authorList>
            <person name="Palmer J.M."/>
        </authorList>
    </citation>
    <scope>NUCLEOTIDE SEQUENCE [LARGE SCALE GENOMIC DNA]</scope>
    <source>
        <strain evidence="2 3">MEX-2019</strain>
        <tissue evidence="2">Muscle</tissue>
    </source>
</reference>
<gene>
    <name evidence="2" type="ORF">CRENBAI_021139</name>
</gene>
<proteinExistence type="predicted"/>
<evidence type="ECO:0000256" key="1">
    <source>
        <dbReference type="SAM" id="MobiDB-lite"/>
    </source>
</evidence>
<accession>A0AAV9RCY8</accession>
<sequence length="258" mass="28323">MIQSSEDGIRVLILSLLMDRLCPTLPHSDTIAARSPGPGCRVVAVWFWFNTEPVIQTSQKNQATGEENITLLEYVGVLLRGTHVRPWTRRSSDLRIGAQSWQGPFLAPARCATDLLHQLTVHHHHQNPLPSSTAVRSLSSALRASSARSNAALHLRCTLPALFLLRLIGDDAVAEAPLSRRLRAVPTPPHFSRRVGLPPLTFRFLRVPARHPRSCFYGGSAPRPSHSSSGRAHQAHSSFDAAHVRSGSSGAPYPHHRT</sequence>